<organism evidence="1 2">
    <name type="scientific">Hymenolepis diminuta</name>
    <name type="common">Rat tapeworm</name>
    <dbReference type="NCBI Taxonomy" id="6216"/>
    <lineage>
        <taxon>Eukaryota</taxon>
        <taxon>Metazoa</taxon>
        <taxon>Spiralia</taxon>
        <taxon>Lophotrochozoa</taxon>
        <taxon>Platyhelminthes</taxon>
        <taxon>Cestoda</taxon>
        <taxon>Eucestoda</taxon>
        <taxon>Cyclophyllidea</taxon>
        <taxon>Hymenolepididae</taxon>
        <taxon>Hymenolepis</taxon>
    </lineage>
</organism>
<gene>
    <name evidence="1" type="ORF">WMSIL1_LOCUS6209</name>
</gene>
<name>A0A564YGQ4_HYMDI</name>
<dbReference type="EMBL" id="CABIJS010000221">
    <property type="protein sequence ID" value="VUZ46455.1"/>
    <property type="molecule type" value="Genomic_DNA"/>
</dbReference>
<reference evidence="1 2" key="1">
    <citation type="submission" date="2019-07" db="EMBL/GenBank/DDBJ databases">
        <authorList>
            <person name="Jastrzebski P J."/>
            <person name="Paukszto L."/>
            <person name="Jastrzebski P J."/>
        </authorList>
    </citation>
    <scope>NUCLEOTIDE SEQUENCE [LARGE SCALE GENOMIC DNA]</scope>
    <source>
        <strain evidence="1 2">WMS-il1</strain>
    </source>
</reference>
<dbReference type="AlphaFoldDB" id="A0A564YGQ4"/>
<protein>
    <submittedName>
        <fullName evidence="1">Uncharacterized protein</fullName>
    </submittedName>
</protein>
<sequence>MTDLPHAIRITMLLREFNRSDKYLCSSYLQPTINEVENVHCHVGIVNRLCTSFRFDFLEENQIGCLIFTHGLRSPCHTAIQLKLLSPWIRNPMSGSLVANPNLLEDC</sequence>
<evidence type="ECO:0000313" key="2">
    <source>
        <dbReference type="Proteomes" id="UP000321570"/>
    </source>
</evidence>
<keyword evidence="2" id="KW-1185">Reference proteome</keyword>
<proteinExistence type="predicted"/>
<evidence type="ECO:0000313" key="1">
    <source>
        <dbReference type="EMBL" id="VUZ46455.1"/>
    </source>
</evidence>
<accession>A0A564YGQ4</accession>
<dbReference type="Proteomes" id="UP000321570">
    <property type="component" value="Unassembled WGS sequence"/>
</dbReference>